<protein>
    <recommendedName>
        <fullName evidence="1">bAvd-like domain-containing protein</fullName>
    </recommendedName>
</protein>
<feature type="domain" description="bAvd-like" evidence="1">
    <location>
        <begin position="16"/>
        <end position="119"/>
    </location>
</feature>
<dbReference type="InterPro" id="IPR036583">
    <property type="entry name" value="23S_rRNA_IVS_sf"/>
</dbReference>
<dbReference type="AlphaFoldDB" id="A0A2M7Z2Z2"/>
<evidence type="ECO:0000313" key="2">
    <source>
        <dbReference type="EMBL" id="PJA82690.1"/>
    </source>
</evidence>
<gene>
    <name evidence="2" type="ORF">CO146_02650</name>
</gene>
<comment type="caution">
    <text evidence="2">The sequence shown here is derived from an EMBL/GenBank/DDBJ whole genome shotgun (WGS) entry which is preliminary data.</text>
</comment>
<dbReference type="CDD" id="cd16376">
    <property type="entry name" value="Avd_like"/>
    <property type="match status" value="1"/>
</dbReference>
<reference evidence="3" key="1">
    <citation type="submission" date="2017-09" db="EMBL/GenBank/DDBJ databases">
        <title>Depth-based differentiation of microbial function through sediment-hosted aquifers and enrichment of novel symbionts in the deep terrestrial subsurface.</title>
        <authorList>
            <person name="Probst A.J."/>
            <person name="Ladd B."/>
            <person name="Jarett J.K."/>
            <person name="Geller-Mcgrath D.E."/>
            <person name="Sieber C.M.K."/>
            <person name="Emerson J.B."/>
            <person name="Anantharaman K."/>
            <person name="Thomas B.C."/>
            <person name="Malmstrom R."/>
            <person name="Stieglmeier M."/>
            <person name="Klingl A."/>
            <person name="Woyke T."/>
            <person name="Ryan C.M."/>
            <person name="Banfield J.F."/>
        </authorList>
    </citation>
    <scope>NUCLEOTIDE SEQUENCE [LARGE SCALE GENOMIC DNA]</scope>
</reference>
<dbReference type="InterPro" id="IPR055360">
    <property type="entry name" value="bAvd"/>
</dbReference>
<dbReference type="Gene3D" id="1.20.1440.60">
    <property type="entry name" value="23S rRNA-intervening sequence"/>
    <property type="match status" value="1"/>
</dbReference>
<evidence type="ECO:0000259" key="1">
    <source>
        <dbReference type="Pfam" id="PF22296"/>
    </source>
</evidence>
<accession>A0A2M7Z2Z2</accession>
<dbReference type="Proteomes" id="UP000230178">
    <property type="component" value="Unassembled WGS sequence"/>
</dbReference>
<dbReference type="Pfam" id="PF22296">
    <property type="entry name" value="bAvd"/>
    <property type="match status" value="1"/>
</dbReference>
<name>A0A2M7Z2Z2_9BACT</name>
<proteinExistence type="predicted"/>
<dbReference type="EMBL" id="PFVS01000105">
    <property type="protein sequence ID" value="PJA82690.1"/>
    <property type="molecule type" value="Genomic_DNA"/>
</dbReference>
<organism evidence="2 3">
    <name type="scientific">Candidatus Nealsonbacteria bacterium CG_4_9_14_3_um_filter_37_29</name>
    <dbReference type="NCBI Taxonomy" id="1974696"/>
    <lineage>
        <taxon>Bacteria</taxon>
        <taxon>Candidatus Nealsoniibacteriota</taxon>
    </lineage>
</organism>
<sequence length="123" mass="14320">MFLLSPPPTGFDVPLVHKICEVYKKIYLLSAKIPKKDRFGIYVKIENICLEIINLAILASLENKINKLSPLNSARIKIEILKRLFRITNELNIIETKHYIDIELSLQEISKMTNGWIKYLNNH</sequence>
<evidence type="ECO:0000313" key="3">
    <source>
        <dbReference type="Proteomes" id="UP000230178"/>
    </source>
</evidence>